<reference evidence="1" key="1">
    <citation type="submission" date="2019-11" db="EMBL/GenBank/DDBJ databases">
        <title>Nori genome reveals adaptations in red seaweeds to the harsh intertidal environment.</title>
        <authorList>
            <person name="Wang D."/>
            <person name="Mao Y."/>
        </authorList>
    </citation>
    <scope>NUCLEOTIDE SEQUENCE</scope>
    <source>
        <tissue evidence="1">Gametophyte</tissue>
    </source>
</reference>
<sequence length="411" mass="44301">MAIEVPWPPTDGDPWIYTSLMQEMGVEGAQAEELYTLEMSEFEAVAPIFGLIFLYKWRPDELRDGLPLPDPAPVNPHPEQLHSIFFANQVINAAAVTQAIVTILMNIEVPGVKLGPKLTEFKSYCAHLDPGLSALAIHNSTFIRDSHLKVSRPPPSPAADGLGPPPPRPGEVDEDVYHFITWVPVATPSGTLAVYELDSLQDAPLYLGEVPSAAAAPPPPPLPVPTGDAEADAEAETRAMAAAAAVRPPGTSWLIPAAARLRAYAEVYAVAEVRHSVLGVVANRVAALTAERQTIREREMEGAAREGDEEREADILHRLLVEEERSSGWAAESARRRHDYMPFLIETLKLLASKGELTALIDAAREQKRAAAKAAAKAAKAARGGKAKSSKGGGGGGGWRCWKLSRLEHRT</sequence>
<dbReference type="EMBL" id="CM020618">
    <property type="protein sequence ID" value="KAK1860085.1"/>
    <property type="molecule type" value="Genomic_DNA"/>
</dbReference>
<evidence type="ECO:0000313" key="2">
    <source>
        <dbReference type="Proteomes" id="UP000798662"/>
    </source>
</evidence>
<organism evidence="1 2">
    <name type="scientific">Pyropia yezoensis</name>
    <name type="common">Susabi-nori</name>
    <name type="synonym">Porphyra yezoensis</name>
    <dbReference type="NCBI Taxonomy" id="2788"/>
    <lineage>
        <taxon>Eukaryota</taxon>
        <taxon>Rhodophyta</taxon>
        <taxon>Bangiophyceae</taxon>
        <taxon>Bangiales</taxon>
        <taxon>Bangiaceae</taxon>
        <taxon>Pyropia</taxon>
    </lineage>
</organism>
<accession>A0ACC3BQ27</accession>
<dbReference type="Proteomes" id="UP000798662">
    <property type="component" value="Chromosome 1"/>
</dbReference>
<keyword evidence="2" id="KW-1185">Reference proteome</keyword>
<gene>
    <name evidence="1" type="ORF">I4F81_002675</name>
</gene>
<name>A0ACC3BQ27_PYRYE</name>
<proteinExistence type="predicted"/>
<evidence type="ECO:0000313" key="1">
    <source>
        <dbReference type="EMBL" id="KAK1860085.1"/>
    </source>
</evidence>
<protein>
    <submittedName>
        <fullName evidence="1">Uncharacterized protein</fullName>
    </submittedName>
</protein>
<comment type="caution">
    <text evidence="1">The sequence shown here is derived from an EMBL/GenBank/DDBJ whole genome shotgun (WGS) entry which is preliminary data.</text>
</comment>